<dbReference type="InterPro" id="IPR001878">
    <property type="entry name" value="Znf_CCHC"/>
</dbReference>
<feature type="compositionally biased region" description="Polar residues" evidence="2">
    <location>
        <begin position="435"/>
        <end position="465"/>
    </location>
</feature>
<dbReference type="Proteomes" id="UP001465976">
    <property type="component" value="Unassembled WGS sequence"/>
</dbReference>
<feature type="compositionally biased region" description="Pro residues" evidence="2">
    <location>
        <begin position="618"/>
        <end position="628"/>
    </location>
</feature>
<feature type="compositionally biased region" description="Low complexity" evidence="2">
    <location>
        <begin position="1052"/>
        <end position="1065"/>
    </location>
</feature>
<protein>
    <recommendedName>
        <fullName evidence="3">CCHC-type domain-containing protein</fullName>
    </recommendedName>
</protein>
<proteinExistence type="predicted"/>
<evidence type="ECO:0000313" key="4">
    <source>
        <dbReference type="EMBL" id="KAL0565619.1"/>
    </source>
</evidence>
<keyword evidence="1" id="KW-0863">Zinc-finger</keyword>
<keyword evidence="1" id="KW-0479">Metal-binding</keyword>
<evidence type="ECO:0000256" key="2">
    <source>
        <dbReference type="SAM" id="MobiDB-lite"/>
    </source>
</evidence>
<name>A0ABR3ERT2_9AGAR</name>
<keyword evidence="1" id="KW-0862">Zinc</keyword>
<feature type="region of interest" description="Disordered" evidence="2">
    <location>
        <begin position="407"/>
        <end position="524"/>
    </location>
</feature>
<sequence>MNPLLYFNDRERNKALTTPYQQPYQPQQYPWIPHPGLTSWPVSYGPYGFPMTPAPPYQQPGTFTLTPQQANHFNASYGNQASVRFGPVTEASSEMRHSSTGSEPRKSAMKHTDYQLQHVPMTPAPAQYLFAPNNPADPSQVPLPASASTFPRVYDSPQDAVRELAAKCRVFLRRSGSGNLDEMDNLEVIRNIQEIASASDNDLPASLRVFLGQPGSREELSDLYSRSLTPDVSTALSELQGVGYAPPQTHYAAQPFTPQPLVRTLPSDPKARNMAEMINLYQQVTNGSLSMDTYLRIQQQRMAELEEQLQKERMSEMGAYARPVNPMGFTLAQPSVAATPVPSETLRIPSSAKGKAQETSSQAEGHSFVALPLEAEVVPMRGQVKGKDGRRVQEAVVYRSYQVHDVSELIPGSDSESNAPVSGPSTPSRPPAPQQNPTVAPEPQSSRNVDNNPIESDYESAQSSENIEHSQDMVVQDEEGESAQSPISGRVEPGAPEPETSHVPVPQEEISETPADNNPNPTLMQSFHSLRQSAITVRRGSDRFEEIQPTTEKYVPPAVRSLNRSKSDWNNNMSTADTAPTWRRSFQRDPPPHQPQATPVAFSNQPISAPFQASNPLQTPPNLPPQPLQKPGSSHSIGTLKYPELLNPNAQSFVPQYQTPMYSAWASTSGPQPGMPISSGATHPPTRPYSPQQHSTPYPPGATASFATGPPPSRTPSNTTAGWEDSYYIPHRESGSPPSSSSSSSSSNGSRRNNPPHGPPQGPPNPPPSGGEPPSPTSPTGNDFHGQRGPRGHRGHRGERGEQGPRGSPGRDGADAHAARLVAEEAARLHRDNINRESKITLKNPRDFDGSNRAQCRQFLSECVRHFTVKRTIYANDSDKVNFVISFTTGMAANTLQNWVEMESRFGTPNPILHDWSLFVMEFRRFFGVHDEQMYSQAQLDTITQLYSEPFSTFITRFEDVAVLTGFDQLALRWKLLTNMLDSLRDRITYASTLPATYEGVKQRCLEIDGARQAWYEAGLFKKNRFANAQPNQTQKPTYYRRDYQPKDTRPAQANASQANAQAANMPADGKQKYTMFIPKHERNRRFANRLCLRCGGPGHQQRECENEPNPHPPEDVAKARVGFTTNEGETEDEMVIYELIDGEDERELNEDEVAEESEN</sequence>
<keyword evidence="5" id="KW-1185">Reference proteome</keyword>
<dbReference type="Gene3D" id="1.20.5.320">
    <property type="entry name" value="6-Phosphogluconate Dehydrogenase, domain 3"/>
    <property type="match status" value="1"/>
</dbReference>
<comment type="caution">
    <text evidence="4">The sequence shown here is derived from an EMBL/GenBank/DDBJ whole genome shotgun (WGS) entry which is preliminary data.</text>
</comment>
<reference evidence="4 5" key="1">
    <citation type="submission" date="2024-02" db="EMBL/GenBank/DDBJ databases">
        <title>A draft genome for the cacao thread blight pathogen Marasmius crinis-equi.</title>
        <authorList>
            <person name="Cohen S.P."/>
            <person name="Baruah I.K."/>
            <person name="Amoako-Attah I."/>
            <person name="Bukari Y."/>
            <person name="Meinhardt L.W."/>
            <person name="Bailey B.A."/>
        </authorList>
    </citation>
    <scope>NUCLEOTIDE SEQUENCE [LARGE SCALE GENOMIC DNA]</scope>
    <source>
        <strain evidence="4 5">GH-76</strain>
    </source>
</reference>
<feature type="compositionally biased region" description="Polar residues" evidence="2">
    <location>
        <begin position="414"/>
        <end position="426"/>
    </location>
</feature>
<evidence type="ECO:0000313" key="5">
    <source>
        <dbReference type="Proteomes" id="UP001465976"/>
    </source>
</evidence>
<feature type="region of interest" description="Disordered" evidence="2">
    <location>
        <begin position="91"/>
        <end position="112"/>
    </location>
</feature>
<feature type="compositionally biased region" description="Low complexity" evidence="2">
    <location>
        <begin position="735"/>
        <end position="755"/>
    </location>
</feature>
<accession>A0ABR3ERT2</accession>
<feature type="compositionally biased region" description="Polar residues" evidence="2">
    <location>
        <begin position="562"/>
        <end position="578"/>
    </location>
</feature>
<feature type="compositionally biased region" description="Basic residues" evidence="2">
    <location>
        <begin position="788"/>
        <end position="797"/>
    </location>
</feature>
<feature type="domain" description="CCHC-type" evidence="3">
    <location>
        <begin position="1092"/>
        <end position="1107"/>
    </location>
</feature>
<evidence type="ECO:0000259" key="3">
    <source>
        <dbReference type="PROSITE" id="PS50158"/>
    </source>
</evidence>
<dbReference type="PROSITE" id="PS50158">
    <property type="entry name" value="ZF_CCHC"/>
    <property type="match status" value="1"/>
</dbReference>
<feature type="region of interest" description="Disordered" evidence="2">
    <location>
        <begin position="1045"/>
        <end position="1067"/>
    </location>
</feature>
<feature type="region of interest" description="Disordered" evidence="2">
    <location>
        <begin position="665"/>
        <end position="816"/>
    </location>
</feature>
<dbReference type="SMART" id="SM00343">
    <property type="entry name" value="ZnF_C2HC"/>
    <property type="match status" value="1"/>
</dbReference>
<feature type="region of interest" description="Disordered" evidence="2">
    <location>
        <begin position="540"/>
        <end position="640"/>
    </location>
</feature>
<evidence type="ECO:0000256" key="1">
    <source>
        <dbReference type="PROSITE-ProRule" id="PRU00047"/>
    </source>
</evidence>
<feature type="compositionally biased region" description="Polar residues" evidence="2">
    <location>
        <begin position="514"/>
        <end position="524"/>
    </location>
</feature>
<gene>
    <name evidence="4" type="ORF">V5O48_016405</name>
</gene>
<feature type="compositionally biased region" description="Pro residues" evidence="2">
    <location>
        <begin position="756"/>
        <end position="777"/>
    </location>
</feature>
<feature type="compositionally biased region" description="Polar residues" evidence="2">
    <location>
        <begin position="595"/>
        <end position="615"/>
    </location>
</feature>
<dbReference type="EMBL" id="JBAHYK010002190">
    <property type="protein sequence ID" value="KAL0565619.1"/>
    <property type="molecule type" value="Genomic_DNA"/>
</dbReference>
<organism evidence="4 5">
    <name type="scientific">Marasmius crinis-equi</name>
    <dbReference type="NCBI Taxonomy" id="585013"/>
    <lineage>
        <taxon>Eukaryota</taxon>
        <taxon>Fungi</taxon>
        <taxon>Dikarya</taxon>
        <taxon>Basidiomycota</taxon>
        <taxon>Agaricomycotina</taxon>
        <taxon>Agaricomycetes</taxon>
        <taxon>Agaricomycetidae</taxon>
        <taxon>Agaricales</taxon>
        <taxon>Marasmiineae</taxon>
        <taxon>Marasmiaceae</taxon>
        <taxon>Marasmius</taxon>
    </lineage>
</organism>
<feature type="compositionally biased region" description="Basic and acidic residues" evidence="2">
    <location>
        <begin position="93"/>
        <end position="112"/>
    </location>
</feature>
<feature type="region of interest" description="Disordered" evidence="2">
    <location>
        <begin position="340"/>
        <end position="367"/>
    </location>
</feature>
<feature type="region of interest" description="Disordered" evidence="2">
    <location>
        <begin position="1098"/>
        <end position="1118"/>
    </location>
</feature>